<accession>A0A8X6PUP6</accession>
<feature type="region of interest" description="Disordered" evidence="1">
    <location>
        <begin position="33"/>
        <end position="60"/>
    </location>
</feature>
<dbReference type="EMBL" id="BMAW01072297">
    <property type="protein sequence ID" value="GFT82272.1"/>
    <property type="molecule type" value="Genomic_DNA"/>
</dbReference>
<organism evidence="2 3">
    <name type="scientific">Nephila pilipes</name>
    <name type="common">Giant wood spider</name>
    <name type="synonym">Nephila maculata</name>
    <dbReference type="NCBI Taxonomy" id="299642"/>
    <lineage>
        <taxon>Eukaryota</taxon>
        <taxon>Metazoa</taxon>
        <taxon>Ecdysozoa</taxon>
        <taxon>Arthropoda</taxon>
        <taxon>Chelicerata</taxon>
        <taxon>Arachnida</taxon>
        <taxon>Araneae</taxon>
        <taxon>Araneomorphae</taxon>
        <taxon>Entelegynae</taxon>
        <taxon>Araneoidea</taxon>
        <taxon>Nephilidae</taxon>
        <taxon>Nephila</taxon>
    </lineage>
</organism>
<evidence type="ECO:0000313" key="3">
    <source>
        <dbReference type="Proteomes" id="UP000887013"/>
    </source>
</evidence>
<comment type="caution">
    <text evidence="2">The sequence shown here is derived from an EMBL/GenBank/DDBJ whole genome shotgun (WGS) entry which is preliminary data.</text>
</comment>
<proteinExistence type="predicted"/>
<feature type="compositionally biased region" description="Basic and acidic residues" evidence="1">
    <location>
        <begin position="51"/>
        <end position="60"/>
    </location>
</feature>
<sequence length="116" mass="13567">MIILEVNGKPMRHKDFGAYRANRFLHRRFSPMKERAITVPHSPSTTPHPRNKTEWSSKDEMRRALQVDVKDTPESQELDDFEKELLNILKDSKSNNMDDLGQLNRSCLECIKQAEE</sequence>
<protein>
    <submittedName>
        <fullName evidence="2">Uncharacterized protein</fullName>
    </submittedName>
</protein>
<gene>
    <name evidence="2" type="ORF">NPIL_287741</name>
</gene>
<evidence type="ECO:0000256" key="1">
    <source>
        <dbReference type="SAM" id="MobiDB-lite"/>
    </source>
</evidence>
<dbReference type="Proteomes" id="UP000887013">
    <property type="component" value="Unassembled WGS sequence"/>
</dbReference>
<dbReference type="OrthoDB" id="6437554at2759"/>
<keyword evidence="3" id="KW-1185">Reference proteome</keyword>
<reference evidence="2" key="1">
    <citation type="submission" date="2020-08" db="EMBL/GenBank/DDBJ databases">
        <title>Multicomponent nature underlies the extraordinary mechanical properties of spider dragline silk.</title>
        <authorList>
            <person name="Kono N."/>
            <person name="Nakamura H."/>
            <person name="Mori M."/>
            <person name="Yoshida Y."/>
            <person name="Ohtoshi R."/>
            <person name="Malay A.D."/>
            <person name="Moran D.A.P."/>
            <person name="Tomita M."/>
            <person name="Numata K."/>
            <person name="Arakawa K."/>
        </authorList>
    </citation>
    <scope>NUCLEOTIDE SEQUENCE</scope>
</reference>
<dbReference type="AlphaFoldDB" id="A0A8X6PUP6"/>
<evidence type="ECO:0000313" key="2">
    <source>
        <dbReference type="EMBL" id="GFT82272.1"/>
    </source>
</evidence>
<name>A0A8X6PUP6_NEPPI</name>